<evidence type="ECO:0000256" key="4">
    <source>
        <dbReference type="ARBA" id="ARBA00022989"/>
    </source>
</evidence>
<keyword evidence="3 6" id="KW-0812">Transmembrane</keyword>
<feature type="transmembrane region" description="Helical" evidence="6">
    <location>
        <begin position="17"/>
        <end position="39"/>
    </location>
</feature>
<accession>A0A1M6X5L0</accession>
<dbReference type="InterPro" id="IPR052536">
    <property type="entry name" value="ABC-4_Integral_Memb_Prot"/>
</dbReference>
<comment type="subcellular location">
    <subcellularLocation>
        <location evidence="1">Cell membrane</location>
        <topology evidence="1">Multi-pass membrane protein</topology>
    </subcellularLocation>
</comment>
<evidence type="ECO:0000256" key="6">
    <source>
        <dbReference type="SAM" id="Phobius"/>
    </source>
</evidence>
<keyword evidence="2" id="KW-1003">Cell membrane</keyword>
<proteinExistence type="predicted"/>
<feature type="transmembrane region" description="Helical" evidence="6">
    <location>
        <begin position="51"/>
        <end position="76"/>
    </location>
</feature>
<dbReference type="Pfam" id="PF02687">
    <property type="entry name" value="FtsX"/>
    <property type="match status" value="1"/>
</dbReference>
<evidence type="ECO:0000313" key="9">
    <source>
        <dbReference type="Proteomes" id="UP000184301"/>
    </source>
</evidence>
<evidence type="ECO:0000256" key="5">
    <source>
        <dbReference type="ARBA" id="ARBA00023136"/>
    </source>
</evidence>
<keyword evidence="5 6" id="KW-0472">Membrane</keyword>
<organism evidence="8 9">
    <name type="scientific">Hespellia stercorisuis DSM 15480</name>
    <dbReference type="NCBI Taxonomy" id="1121950"/>
    <lineage>
        <taxon>Bacteria</taxon>
        <taxon>Bacillati</taxon>
        <taxon>Bacillota</taxon>
        <taxon>Clostridia</taxon>
        <taxon>Lachnospirales</taxon>
        <taxon>Lachnospiraceae</taxon>
        <taxon>Hespellia</taxon>
    </lineage>
</organism>
<dbReference type="OrthoDB" id="9781780at2"/>
<evidence type="ECO:0000256" key="3">
    <source>
        <dbReference type="ARBA" id="ARBA00022692"/>
    </source>
</evidence>
<dbReference type="PANTHER" id="PTHR46795:SF3">
    <property type="entry name" value="ABC TRANSPORTER PERMEASE"/>
    <property type="match status" value="1"/>
</dbReference>
<dbReference type="GO" id="GO:0005886">
    <property type="term" value="C:plasma membrane"/>
    <property type="evidence" value="ECO:0007669"/>
    <property type="project" value="UniProtKB-SubCell"/>
</dbReference>
<protein>
    <submittedName>
        <fullName evidence="8">FtsX-like permease family</fullName>
    </submittedName>
</protein>
<dbReference type="STRING" id="1121950.SAMN02745243_04160"/>
<dbReference type="PANTHER" id="PTHR46795">
    <property type="entry name" value="ABC TRANSPORTER PERMEASE-RELATED-RELATED"/>
    <property type="match status" value="1"/>
</dbReference>
<dbReference type="Proteomes" id="UP000184301">
    <property type="component" value="Unassembled WGS sequence"/>
</dbReference>
<dbReference type="AlphaFoldDB" id="A0A1M6X5L0"/>
<dbReference type="RefSeq" id="WP_073113356.1">
    <property type="nucleotide sequence ID" value="NZ_FQZY01000137.1"/>
</dbReference>
<name>A0A1M6X5L0_9FIRM</name>
<dbReference type="EMBL" id="FQZY01000137">
    <property type="protein sequence ID" value="SHL01228.1"/>
    <property type="molecule type" value="Genomic_DNA"/>
</dbReference>
<dbReference type="InterPro" id="IPR003838">
    <property type="entry name" value="ABC3_permease_C"/>
</dbReference>
<evidence type="ECO:0000256" key="1">
    <source>
        <dbReference type="ARBA" id="ARBA00004651"/>
    </source>
</evidence>
<evidence type="ECO:0000259" key="7">
    <source>
        <dbReference type="Pfam" id="PF02687"/>
    </source>
</evidence>
<reference evidence="8" key="1">
    <citation type="submission" date="2016-11" db="EMBL/GenBank/DDBJ databases">
        <authorList>
            <person name="Jaros S."/>
            <person name="Januszkiewicz K."/>
            <person name="Wedrychowicz H."/>
        </authorList>
    </citation>
    <scope>NUCLEOTIDE SEQUENCE [LARGE SCALE GENOMIC DNA]</scope>
    <source>
        <strain evidence="8">DSM 15480</strain>
    </source>
</reference>
<evidence type="ECO:0000256" key="2">
    <source>
        <dbReference type="ARBA" id="ARBA00022475"/>
    </source>
</evidence>
<evidence type="ECO:0000313" key="8">
    <source>
        <dbReference type="EMBL" id="SHL01228.1"/>
    </source>
</evidence>
<gene>
    <name evidence="8" type="ORF">SAMN02745243_04160</name>
</gene>
<feature type="domain" description="ABC3 transporter permease C-terminal" evidence="7">
    <location>
        <begin position="59"/>
        <end position="108"/>
    </location>
</feature>
<keyword evidence="4 6" id="KW-1133">Transmembrane helix</keyword>
<sequence>MMNKLSFRNIQRSMKDYLIYVMTMSVITAFMYAFSSLFFDKELSGTFEMSGIMGAMIGIATFFIVLIVAWLINYMVKFMLEKRSTEFGIYMLLGMKKKKIADLYLKENCNCSELH</sequence>
<keyword evidence="9" id="KW-1185">Reference proteome</keyword>